<evidence type="ECO:0000313" key="3">
    <source>
        <dbReference type="Proteomes" id="UP000187166"/>
    </source>
</evidence>
<accession>A0A1U7LXM9</accession>
<dbReference type="eggNOG" id="COG3655">
    <property type="taxonomic scope" value="Bacteria"/>
</dbReference>
<protein>
    <submittedName>
        <fullName evidence="2">Regulator</fullName>
    </submittedName>
</protein>
<dbReference type="STRING" id="1465756.BIV18_00605"/>
<reference evidence="2 3" key="1">
    <citation type="journal article" date="2016" name="Appl. Environ. Microbiol.">
        <title>Function and Phylogeny of Bacterial Butyryl Coenzyme A:Acetate Transferases and Their Diversity in the Proximal Colon of Swine.</title>
        <authorList>
            <person name="Trachsel J."/>
            <person name="Bayles D.O."/>
            <person name="Looft T."/>
            <person name="Levine U.Y."/>
            <person name="Allen H.K."/>
        </authorList>
    </citation>
    <scope>NUCLEOTIDE SEQUENCE [LARGE SCALE GENOMIC DNA]</scope>
    <source>
        <strain evidence="2 3">35-6-1</strain>
    </source>
</reference>
<dbReference type="EMBL" id="MJIH01000001">
    <property type="protein sequence ID" value="OLR64154.1"/>
    <property type="molecule type" value="Genomic_DNA"/>
</dbReference>
<dbReference type="Pfam" id="PF13443">
    <property type="entry name" value="HTH_26"/>
    <property type="match status" value="1"/>
</dbReference>
<organism evidence="2 3">
    <name type="scientific">Peptoniphilus porci</name>
    <dbReference type="NCBI Taxonomy" id="2652280"/>
    <lineage>
        <taxon>Bacteria</taxon>
        <taxon>Bacillati</taxon>
        <taxon>Bacillota</taxon>
        <taxon>Tissierellia</taxon>
        <taxon>Tissierellales</taxon>
        <taxon>Peptoniphilaceae</taxon>
        <taxon>Peptoniphilus</taxon>
    </lineage>
</organism>
<dbReference type="AlphaFoldDB" id="A0A1U7LXM9"/>
<dbReference type="Proteomes" id="UP000187166">
    <property type="component" value="Unassembled WGS sequence"/>
</dbReference>
<dbReference type="PANTHER" id="PTHR37301:SF1">
    <property type="entry name" value="DNA-BINDING PROTEIN"/>
    <property type="match status" value="1"/>
</dbReference>
<evidence type="ECO:0000259" key="1">
    <source>
        <dbReference type="Pfam" id="PF13443"/>
    </source>
</evidence>
<evidence type="ECO:0000313" key="2">
    <source>
        <dbReference type="EMBL" id="OLR64154.1"/>
    </source>
</evidence>
<proteinExistence type="predicted"/>
<sequence>MAGLTTNVMAQMGKDKPITFKNLERICKALSYTPNDIISFEDEFEREI</sequence>
<keyword evidence="3" id="KW-1185">Reference proteome</keyword>
<gene>
    <name evidence="2" type="ORF">BIV18_00605</name>
</gene>
<dbReference type="InterPro" id="IPR001387">
    <property type="entry name" value="Cro/C1-type_HTH"/>
</dbReference>
<name>A0A1U7LXM9_9FIRM</name>
<comment type="caution">
    <text evidence="2">The sequence shown here is derived from an EMBL/GenBank/DDBJ whole genome shotgun (WGS) entry which is preliminary data.</text>
</comment>
<dbReference type="PANTHER" id="PTHR37301">
    <property type="entry name" value="DNA-BINDING PROTEIN-RELATED"/>
    <property type="match status" value="1"/>
</dbReference>
<feature type="domain" description="HTH cro/C1-type" evidence="1">
    <location>
        <begin position="2"/>
        <end position="43"/>
    </location>
</feature>